<keyword evidence="1" id="KW-0229">DNA integration</keyword>
<evidence type="ECO:0000256" key="1">
    <source>
        <dbReference type="ARBA" id="ARBA00022908"/>
    </source>
</evidence>
<dbReference type="GO" id="GO:0006310">
    <property type="term" value="P:DNA recombination"/>
    <property type="evidence" value="ECO:0007669"/>
    <property type="project" value="UniProtKB-KW"/>
</dbReference>
<gene>
    <name evidence="7" type="ORF">UF78_08515</name>
</gene>
<dbReference type="PANTHER" id="PTHR30349">
    <property type="entry name" value="PHAGE INTEGRASE-RELATED"/>
    <property type="match status" value="1"/>
</dbReference>
<organism evidence="7 8">
    <name type="scientific">Stutzerimonas stutzeri</name>
    <name type="common">Pseudomonas stutzeri</name>
    <dbReference type="NCBI Taxonomy" id="316"/>
    <lineage>
        <taxon>Bacteria</taxon>
        <taxon>Pseudomonadati</taxon>
        <taxon>Pseudomonadota</taxon>
        <taxon>Gammaproteobacteria</taxon>
        <taxon>Pseudomonadales</taxon>
        <taxon>Pseudomonadaceae</taxon>
        <taxon>Stutzerimonas</taxon>
    </lineage>
</organism>
<keyword evidence="2 4" id="KW-0238">DNA-binding</keyword>
<feature type="domain" description="Core-binding (CB)" evidence="6">
    <location>
        <begin position="70"/>
        <end position="152"/>
    </location>
</feature>
<evidence type="ECO:0000256" key="2">
    <source>
        <dbReference type="ARBA" id="ARBA00023125"/>
    </source>
</evidence>
<dbReference type="PANTHER" id="PTHR30349:SF36">
    <property type="entry name" value="PROPHAGE INTEGRASE INTR-RELATED"/>
    <property type="match status" value="1"/>
</dbReference>
<dbReference type="GO" id="GO:0003677">
    <property type="term" value="F:DNA binding"/>
    <property type="evidence" value="ECO:0007669"/>
    <property type="project" value="UniProtKB-UniRule"/>
</dbReference>
<evidence type="ECO:0000259" key="5">
    <source>
        <dbReference type="PROSITE" id="PS51898"/>
    </source>
</evidence>
<feature type="domain" description="Tyr recombinase" evidence="5">
    <location>
        <begin position="173"/>
        <end position="381"/>
    </location>
</feature>
<dbReference type="InterPro" id="IPR022000">
    <property type="entry name" value="Min27-like_integrase_DNA_bind"/>
</dbReference>
<dbReference type="Pfam" id="PF00589">
    <property type="entry name" value="Phage_integrase"/>
    <property type="match status" value="1"/>
</dbReference>
<dbReference type="InterPro" id="IPR050090">
    <property type="entry name" value="Tyrosine_recombinase_XerCD"/>
</dbReference>
<accession>A0A0D9APB9</accession>
<dbReference type="PROSITE" id="PS51898">
    <property type="entry name" value="TYR_RECOMBINASE"/>
    <property type="match status" value="1"/>
</dbReference>
<dbReference type="RefSeq" id="WP_045161681.1">
    <property type="nucleotide sequence ID" value="NZ_JYHV01000014.1"/>
</dbReference>
<dbReference type="AlphaFoldDB" id="A0A0D9APB9"/>
<name>A0A0D9APB9_STUST</name>
<dbReference type="Proteomes" id="UP000032487">
    <property type="component" value="Unassembled WGS sequence"/>
</dbReference>
<protein>
    <submittedName>
        <fullName evidence="7">Integrase</fullName>
    </submittedName>
</protein>
<dbReference type="Gene3D" id="1.10.443.10">
    <property type="entry name" value="Intergrase catalytic core"/>
    <property type="match status" value="1"/>
</dbReference>
<comment type="caution">
    <text evidence="7">The sequence shown here is derived from an EMBL/GenBank/DDBJ whole genome shotgun (WGS) entry which is preliminary data.</text>
</comment>
<dbReference type="InterPro" id="IPR011010">
    <property type="entry name" value="DNA_brk_join_enz"/>
</dbReference>
<dbReference type="SUPFAM" id="SSF56349">
    <property type="entry name" value="DNA breaking-rejoining enzymes"/>
    <property type="match status" value="1"/>
</dbReference>
<dbReference type="Pfam" id="PF12167">
    <property type="entry name" value="Arm-DNA-bind_2"/>
    <property type="match status" value="1"/>
</dbReference>
<dbReference type="InterPro" id="IPR004107">
    <property type="entry name" value="Integrase_SAM-like_N"/>
</dbReference>
<sequence length="389" mass="45070">MANGVEIRGKAIRVYFRFEGDLCKEPFPGEPTPGNLERAERQAAIIRHEIKAGTFVYARWFPESVRVKSGTFSHWLDLFLDIKRNELAPSAIRSHESRIKNHIRPQWGERQAESIDYLEMQAWVQKTLMPKLHSKTVREVVALTRQVFQLYRTKNQAAYDPTEGIVIRQPDAEDPDPFTREEIDAILAAESPDRQQELNLVRFMIWTGPRVSEAIALAWEDVDLETGDVTFKRARVRSAYKVTKTRRSTRKLKLLKPALEALRDQEKRTKDLPKVEIAVTDRDNRTIRKQQLRFVFHNSHTNEAYSTSDNLRNGWWLQHLKRAGVRHRGPNHCRHTFASQMLTSCAVPIDWIAAQMGHTSTAMILRHYGNWINQDATDMTGIIEQRLGL</sequence>
<proteinExistence type="predicted"/>
<evidence type="ECO:0000313" key="7">
    <source>
        <dbReference type="EMBL" id="KJH82870.1"/>
    </source>
</evidence>
<dbReference type="EMBL" id="JYHV01000014">
    <property type="protein sequence ID" value="KJH82870.1"/>
    <property type="molecule type" value="Genomic_DNA"/>
</dbReference>
<dbReference type="OrthoDB" id="5391994at2"/>
<evidence type="ECO:0000313" key="8">
    <source>
        <dbReference type="Proteomes" id="UP000032487"/>
    </source>
</evidence>
<evidence type="ECO:0000256" key="3">
    <source>
        <dbReference type="ARBA" id="ARBA00023172"/>
    </source>
</evidence>
<dbReference type="InterPro" id="IPR044068">
    <property type="entry name" value="CB"/>
</dbReference>
<keyword evidence="3" id="KW-0233">DNA recombination</keyword>
<dbReference type="PROSITE" id="PS51900">
    <property type="entry name" value="CB"/>
    <property type="match status" value="1"/>
</dbReference>
<dbReference type="CDD" id="cd01189">
    <property type="entry name" value="INT_ICEBs1_C_like"/>
    <property type="match status" value="1"/>
</dbReference>
<dbReference type="InterPro" id="IPR010998">
    <property type="entry name" value="Integrase_recombinase_N"/>
</dbReference>
<dbReference type="InterPro" id="IPR013762">
    <property type="entry name" value="Integrase-like_cat_sf"/>
</dbReference>
<dbReference type="InterPro" id="IPR002104">
    <property type="entry name" value="Integrase_catalytic"/>
</dbReference>
<evidence type="ECO:0000259" key="6">
    <source>
        <dbReference type="PROSITE" id="PS51900"/>
    </source>
</evidence>
<dbReference type="GO" id="GO:0015074">
    <property type="term" value="P:DNA integration"/>
    <property type="evidence" value="ECO:0007669"/>
    <property type="project" value="UniProtKB-KW"/>
</dbReference>
<reference evidence="7 8" key="1">
    <citation type="submission" date="2015-02" db="EMBL/GenBank/DDBJ databases">
        <title>Draft genome sequence of Pseudomonas stutzeri NT0128 isolated from wheat (Triticum turgidum) rhizosphere.</title>
        <authorList>
            <person name="Tovi N."/>
            <person name="Frenk S."/>
            <person name="Hadar Y."/>
            <person name="Minz D."/>
        </authorList>
    </citation>
    <scope>NUCLEOTIDE SEQUENCE [LARGE SCALE GENOMIC DNA]</scope>
    <source>
        <strain evidence="7 8">NT0128</strain>
    </source>
</reference>
<evidence type="ECO:0000256" key="4">
    <source>
        <dbReference type="PROSITE-ProRule" id="PRU01248"/>
    </source>
</evidence>
<dbReference type="Gene3D" id="1.10.150.130">
    <property type="match status" value="1"/>
</dbReference>
<dbReference type="Pfam" id="PF14659">
    <property type="entry name" value="Phage_int_SAM_3"/>
    <property type="match status" value="1"/>
</dbReference>
<dbReference type="PATRIC" id="fig|316.101.peg.1419"/>